<dbReference type="PIRSF" id="PIRSF038994">
    <property type="entry name" value="NagA"/>
    <property type="match status" value="1"/>
</dbReference>
<comment type="similarity">
    <text evidence="1 5">Belongs to the metallo-dependent hydrolases superfamily. NagA family.</text>
</comment>
<dbReference type="NCBIfam" id="TIGR00221">
    <property type="entry name" value="nagA"/>
    <property type="match status" value="1"/>
</dbReference>
<feature type="binding site" evidence="8">
    <location>
        <position position="117"/>
    </location>
    <ligand>
        <name>Zn(2+)</name>
        <dbReference type="ChEBI" id="CHEBI:29105"/>
    </ligand>
</feature>
<feature type="binding site" evidence="7">
    <location>
        <begin position="204"/>
        <end position="205"/>
    </location>
    <ligand>
        <name>substrate</name>
    </ligand>
</feature>
<dbReference type="EMBL" id="QXDL01000310">
    <property type="protein sequence ID" value="RIH76690.1"/>
    <property type="molecule type" value="Genomic_DNA"/>
</dbReference>
<evidence type="ECO:0000256" key="3">
    <source>
        <dbReference type="ARBA" id="ARBA00022801"/>
    </source>
</evidence>
<dbReference type="InterPro" id="IPR003764">
    <property type="entry name" value="GlcNAc_6-P_deAcase"/>
</dbReference>
<dbReference type="PANTHER" id="PTHR11113">
    <property type="entry name" value="N-ACETYLGLUCOSAMINE-6-PHOSPHATE DEACETYLASE"/>
    <property type="match status" value="1"/>
</dbReference>
<evidence type="ECO:0000256" key="5">
    <source>
        <dbReference type="PIRNR" id="PIRNR038994"/>
    </source>
</evidence>
<feature type="binding site" evidence="7">
    <location>
        <position position="235"/>
    </location>
    <ligand>
        <name>substrate</name>
    </ligand>
</feature>
<evidence type="ECO:0000256" key="2">
    <source>
        <dbReference type="ARBA" id="ARBA00022723"/>
    </source>
</evidence>
<feature type="binding site" evidence="8">
    <location>
        <position position="180"/>
    </location>
    <ligand>
        <name>Zn(2+)</name>
        <dbReference type="ChEBI" id="CHEBI:29105"/>
    </ligand>
</feature>
<name>A0A399E288_9DEIN</name>
<dbReference type="SUPFAM" id="SSF51556">
    <property type="entry name" value="Metallo-dependent hydrolases"/>
    <property type="match status" value="1"/>
</dbReference>
<dbReference type="Gene3D" id="3.20.20.140">
    <property type="entry name" value="Metal-dependent hydrolases"/>
    <property type="match status" value="1"/>
</dbReference>
<dbReference type="GO" id="GO:0008448">
    <property type="term" value="F:N-acetylglucosamine-6-phosphate deacetylase activity"/>
    <property type="evidence" value="ECO:0007669"/>
    <property type="project" value="UniProtKB-EC"/>
</dbReference>
<proteinExistence type="inferred from homology"/>
<reference evidence="10 11" key="1">
    <citation type="submission" date="2018-08" db="EMBL/GenBank/DDBJ databases">
        <title>Meiothermus terrae DSM 26712 genome sequencing project.</title>
        <authorList>
            <person name="Da Costa M.S."/>
            <person name="Albuquerque L."/>
            <person name="Raposo P."/>
            <person name="Froufe H.J.C."/>
            <person name="Barroso C.S."/>
            <person name="Egas C."/>
        </authorList>
    </citation>
    <scope>NUCLEOTIDE SEQUENCE [LARGE SCALE GENOMIC DNA]</scope>
    <source>
        <strain evidence="10 11">DSM 26712</strain>
    </source>
</reference>
<dbReference type="PANTHER" id="PTHR11113:SF14">
    <property type="entry name" value="N-ACETYLGLUCOSAMINE-6-PHOSPHATE DEACETYLASE"/>
    <property type="match status" value="1"/>
</dbReference>
<dbReference type="EC" id="3.5.1.25" evidence="10"/>
<keyword evidence="3 5" id="KW-0378">Hydrolase</keyword>
<dbReference type="Gene3D" id="2.30.40.10">
    <property type="entry name" value="Urease, subunit C, domain 1"/>
    <property type="match status" value="1"/>
</dbReference>
<dbReference type="InterPro" id="IPR006680">
    <property type="entry name" value="Amidohydro-rel"/>
</dbReference>
<comment type="caution">
    <text evidence="10">The sequence shown here is derived from an EMBL/GenBank/DDBJ whole genome shotgun (WGS) entry which is preliminary data.</text>
</comment>
<evidence type="ECO:0000259" key="9">
    <source>
        <dbReference type="Pfam" id="PF01979"/>
    </source>
</evidence>
<sequence length="374" mass="39920">MNELRGILVTPEGERPGLLRFGERVEAVEALPEAPQRYLLPGCLDLHVHGGDGADSMDGEAAVRQLARFHARNGTTALLATTVTGPVPDIEAALAGINAVVERPGPGEARVLGVHLEGPFINPDKLGAQPPYALPPDLELMRRWLGLAPIKVVTLAPELPGALELIRFLAEQGVRVQIGHTLATYAQAREALEAGVASFTHCFNAMTPLRHREPGVAGLALERARRAEFITDGLHVHPAVVRASWKAIPEPYVVTDAVAAAGMPEGPYHMGRHRVIKRGDGVYLDDGVTLAGSALTTGQAIRNLVDWGYSLPEAVRATSATPARYLGLGERGHLQPGACADILVLNADLEVEEVYVQGQRIQDVPRGAPSAHRS</sequence>
<feature type="binding site" evidence="8">
    <location>
        <position position="201"/>
    </location>
    <ligand>
        <name>Zn(2+)</name>
        <dbReference type="ChEBI" id="CHEBI:29105"/>
    </ligand>
</feature>
<evidence type="ECO:0000313" key="11">
    <source>
        <dbReference type="Proteomes" id="UP000265715"/>
    </source>
</evidence>
<feature type="binding site" evidence="7">
    <location>
        <position position="128"/>
    </location>
    <ligand>
        <name>substrate</name>
    </ligand>
</feature>
<gene>
    <name evidence="10" type="primary">nagA</name>
    <name evidence="10" type="ORF">Mterra_03848</name>
</gene>
<dbReference type="CDD" id="cd00854">
    <property type="entry name" value="NagA"/>
    <property type="match status" value="1"/>
</dbReference>
<evidence type="ECO:0000256" key="1">
    <source>
        <dbReference type="ARBA" id="ARBA00010716"/>
    </source>
</evidence>
<evidence type="ECO:0000313" key="10">
    <source>
        <dbReference type="EMBL" id="RIH76690.1"/>
    </source>
</evidence>
<evidence type="ECO:0000256" key="6">
    <source>
        <dbReference type="PIRSR" id="PIRSR038994-1"/>
    </source>
</evidence>
<comment type="cofactor">
    <cofactor evidence="8">
        <name>a divalent metal cation</name>
        <dbReference type="ChEBI" id="CHEBI:60240"/>
    </cofactor>
    <text evidence="8">Binds 1 divalent metal cation per subunit.</text>
</comment>
<evidence type="ECO:0000256" key="4">
    <source>
        <dbReference type="ARBA" id="ARBA00023277"/>
    </source>
</evidence>
<organism evidence="10 11">
    <name type="scientific">Calidithermus terrae</name>
    <dbReference type="NCBI Taxonomy" id="1408545"/>
    <lineage>
        <taxon>Bacteria</taxon>
        <taxon>Thermotogati</taxon>
        <taxon>Deinococcota</taxon>
        <taxon>Deinococci</taxon>
        <taxon>Thermales</taxon>
        <taxon>Thermaceae</taxon>
        <taxon>Calidithermus</taxon>
    </lineage>
</organism>
<dbReference type="Proteomes" id="UP000265715">
    <property type="component" value="Unassembled WGS sequence"/>
</dbReference>
<keyword evidence="11" id="KW-1185">Reference proteome</keyword>
<accession>A0A399E288</accession>
<protein>
    <submittedName>
        <fullName evidence="10">N-acetylglucosamine-6-phosphate deacetylase</fullName>
        <ecNumber evidence="10">3.5.1.25</ecNumber>
    </submittedName>
</protein>
<keyword evidence="2 8" id="KW-0479">Metal-binding</keyword>
<feature type="domain" description="Amidohydrolase-related" evidence="9">
    <location>
        <begin position="38"/>
        <end position="359"/>
    </location>
</feature>
<dbReference type="RefSeq" id="WP_119316690.1">
    <property type="nucleotide sequence ID" value="NZ_QXDL01000310.1"/>
</dbReference>
<dbReference type="Pfam" id="PF01979">
    <property type="entry name" value="Amidohydro_1"/>
    <property type="match status" value="1"/>
</dbReference>
<feature type="binding site" evidence="7">
    <location>
        <begin position="290"/>
        <end position="292"/>
    </location>
    <ligand>
        <name>substrate</name>
    </ligand>
</feature>
<keyword evidence="4 5" id="KW-0119">Carbohydrate metabolism</keyword>
<feature type="binding site" evidence="7">
    <location>
        <position position="212"/>
    </location>
    <ligand>
        <name>substrate</name>
    </ligand>
</feature>
<dbReference type="SUPFAM" id="SSF51338">
    <property type="entry name" value="Composite domain of metallo-dependent hydrolases"/>
    <property type="match status" value="1"/>
</dbReference>
<feature type="active site" description="Proton donor/acceptor" evidence="6">
    <location>
        <position position="256"/>
    </location>
</feature>
<dbReference type="AlphaFoldDB" id="A0A399E288"/>
<dbReference type="InterPro" id="IPR032466">
    <property type="entry name" value="Metal_Hydrolase"/>
</dbReference>
<dbReference type="OrthoDB" id="9776488at2"/>
<dbReference type="InterPro" id="IPR011059">
    <property type="entry name" value="Metal-dep_hydrolase_composite"/>
</dbReference>
<evidence type="ECO:0000256" key="7">
    <source>
        <dbReference type="PIRSR" id="PIRSR038994-2"/>
    </source>
</evidence>
<dbReference type="GO" id="GO:0046872">
    <property type="term" value="F:metal ion binding"/>
    <property type="evidence" value="ECO:0007669"/>
    <property type="project" value="UniProtKB-KW"/>
</dbReference>
<evidence type="ECO:0000256" key="8">
    <source>
        <dbReference type="PIRSR" id="PIRSR038994-3"/>
    </source>
</evidence>
<dbReference type="GO" id="GO:0006046">
    <property type="term" value="P:N-acetylglucosamine catabolic process"/>
    <property type="evidence" value="ECO:0007669"/>
    <property type="project" value="TreeGrafter"/>
</dbReference>